<keyword evidence="5 13" id="KW-0963">Cytoplasm</keyword>
<dbReference type="EC" id="3.1.1.4" evidence="4 13"/>
<keyword evidence="19" id="KW-1185">Reference proteome</keyword>
<evidence type="ECO:0000256" key="12">
    <source>
        <dbReference type="PROSITE-ProRule" id="PRU00555"/>
    </source>
</evidence>
<dbReference type="SUPFAM" id="SSF52151">
    <property type="entry name" value="FabD/lysophospholipase-like"/>
    <property type="match status" value="1"/>
</dbReference>
<dbReference type="InterPro" id="IPR002642">
    <property type="entry name" value="LysoPLipase_cat_dom"/>
</dbReference>
<comment type="cofactor">
    <cofactor evidence="1">
        <name>Ca(2+)</name>
        <dbReference type="ChEBI" id="CHEBI:29108"/>
    </cofactor>
</comment>
<feature type="chain" id="PRO_5040334931" description="Phospholipase A2" evidence="15">
    <location>
        <begin position="20"/>
        <end position="864"/>
    </location>
</feature>
<dbReference type="Gene3D" id="3.40.1090.10">
    <property type="entry name" value="Cytosolic phospholipase A2 catalytic domain"/>
    <property type="match status" value="1"/>
</dbReference>
<evidence type="ECO:0000256" key="5">
    <source>
        <dbReference type="ARBA" id="ARBA00022490"/>
    </source>
</evidence>
<evidence type="ECO:0000256" key="13">
    <source>
        <dbReference type="RuleBase" id="RU362102"/>
    </source>
</evidence>
<proteinExistence type="predicted"/>
<keyword evidence="9 12" id="KW-0442">Lipid degradation</keyword>
<protein>
    <recommendedName>
        <fullName evidence="4 13">Phospholipase A2</fullName>
        <ecNumber evidence="4 13">3.1.1.4</ecNumber>
    </recommendedName>
</protein>
<feature type="signal peptide" evidence="15">
    <location>
        <begin position="1"/>
        <end position="19"/>
    </location>
</feature>
<dbReference type="PROSITE" id="PS51210">
    <property type="entry name" value="PLA2C"/>
    <property type="match status" value="1"/>
</dbReference>
<dbReference type="EMBL" id="JAPFRF010000001">
    <property type="protein sequence ID" value="KAJ7344801.1"/>
    <property type="molecule type" value="Genomic_DNA"/>
</dbReference>
<dbReference type="GO" id="GO:0005509">
    <property type="term" value="F:calcium ion binding"/>
    <property type="evidence" value="ECO:0007669"/>
    <property type="project" value="InterPro"/>
</dbReference>
<dbReference type="GO" id="GO:0016020">
    <property type="term" value="C:membrane"/>
    <property type="evidence" value="ECO:0007669"/>
    <property type="project" value="UniProtKB-SubCell"/>
</dbReference>
<dbReference type="GO" id="GO:0005829">
    <property type="term" value="C:cytosol"/>
    <property type="evidence" value="ECO:0007669"/>
    <property type="project" value="UniProtKB-SubCell"/>
</dbReference>
<evidence type="ECO:0000256" key="9">
    <source>
        <dbReference type="ARBA" id="ARBA00022963"/>
    </source>
</evidence>
<dbReference type="PANTHER" id="PTHR10728:SF24">
    <property type="entry name" value="CYTOSOLIC PHOSPHOLIPASE A2 EPSILON"/>
    <property type="match status" value="1"/>
</dbReference>
<evidence type="ECO:0000256" key="11">
    <source>
        <dbReference type="ARBA" id="ARBA00023136"/>
    </source>
</evidence>
<sequence>MIHPFLRHLLACFIQEALSVENSITSALLQTSGSHAADATMGANSSSPEGNDSGHRARRNEETPFRLLTIRIMRARNIQKADLFTESDCYVCLSLPTASSETVRTKTVPNSKDPVWNQAFTYRIDSRVKNILHLKICDEDSFSKDDHLYTVLFDVGKLQTGQTSRVNFKLNTQTREELDVEFTLRSIPDLSENIITNGTLVSREVSCLEVTLDLEKLKQQYTKGDLVLKVKGSYEEMHRIPLAPGSHHSNNIVVQFHCIKNLQSSLKIKLPQNMQWPKNPPGGLATDHAAWGSSSTVIPKVPLPTSLEEHAKVLYCRAKGLDVRLAYDLCPEEKSYLKKRRNYVATAMEKVLQLKEELQDDEVPVVAIMTTGGGTRSFTAMYGSLLGLQKLNLLDCFTYLTGLSGTTWTIAKLYEDANWSQKYLEEAVNEARKQVTKSKLNSFCTDKLKYYYNELKQRTKDGYNTSFIDLWGLVIESMLQDGKDNNKLSEQQVAVNEGQNPLPIYLAINLKDDYSAQDFREWLEFTPYEVGSIKHGAYICSEDFGSEFFMGRLVKKLPEMRICFLEGMWSSIFSFDFMHFWYVATDSEDFWHKWTRDRIEDIDDFQSPSRPNSLETLLVTSQCQLSYTFRDVLTGRPTIADYPNFLRGFQFHEEYLANKQFSTWKDTVLDSQPNKLMETANQALSLVDTGFFINTSYPPLLRPERKVDVILHLNYSGGSQTRNLDQFLAYATQQGIPFPKVEISEEDRKNLKECYMFEDSDNAEAPIVLFFPLINDTFRKYEAPGVERSSTDAEEGNVDVTSFLSPFTTREVSFSEENFDRLVKLTEYNILNNEKKIVEAFRVAVERRKQKNQKSQGCRNLAKT</sequence>
<comment type="catalytic activity">
    <reaction evidence="13">
        <text>a 1,2-diacyl-sn-glycero-3-phosphocholine + H2O = a 1-acyl-sn-glycero-3-phosphocholine + a fatty acid + H(+)</text>
        <dbReference type="Rhea" id="RHEA:15801"/>
        <dbReference type="ChEBI" id="CHEBI:15377"/>
        <dbReference type="ChEBI" id="CHEBI:15378"/>
        <dbReference type="ChEBI" id="CHEBI:28868"/>
        <dbReference type="ChEBI" id="CHEBI:57643"/>
        <dbReference type="ChEBI" id="CHEBI:58168"/>
        <dbReference type="EC" id="3.1.1.4"/>
    </reaction>
</comment>
<evidence type="ECO:0000256" key="7">
    <source>
        <dbReference type="ARBA" id="ARBA00022801"/>
    </source>
</evidence>
<dbReference type="InterPro" id="IPR040723">
    <property type="entry name" value="cPLA2_C2"/>
</dbReference>
<dbReference type="PROSITE" id="PS50004">
    <property type="entry name" value="C2"/>
    <property type="match status" value="1"/>
</dbReference>
<dbReference type="Pfam" id="PF00168">
    <property type="entry name" value="C2"/>
    <property type="match status" value="1"/>
</dbReference>
<reference evidence="18" key="1">
    <citation type="journal article" date="2023" name="DNA Res.">
        <title>Chromosome-level genome assembly of Phrynocephalus forsythii using third-generation DNA sequencing and Hi-C analysis.</title>
        <authorList>
            <person name="Qi Y."/>
            <person name="Zhao W."/>
            <person name="Zhao Y."/>
            <person name="Niu C."/>
            <person name="Cao S."/>
            <person name="Zhang Y."/>
        </authorList>
    </citation>
    <scope>NUCLEOTIDE SEQUENCE</scope>
    <source>
        <tissue evidence="18">Muscle</tissue>
    </source>
</reference>
<evidence type="ECO:0000256" key="2">
    <source>
        <dbReference type="ARBA" id="ARBA00004170"/>
    </source>
</evidence>
<dbReference type="InterPro" id="IPR016035">
    <property type="entry name" value="Acyl_Trfase/lysoPLipase"/>
</dbReference>
<evidence type="ECO:0000256" key="10">
    <source>
        <dbReference type="ARBA" id="ARBA00023098"/>
    </source>
</evidence>
<comment type="domain">
    <text evidence="13">The N-terminal C2 domain associates with lipid membranes upon calcium binding.</text>
</comment>
<dbReference type="SUPFAM" id="SSF49562">
    <property type="entry name" value="C2 domain (Calcium/lipid-binding domain, CaLB)"/>
    <property type="match status" value="1"/>
</dbReference>
<keyword evidence="10 12" id="KW-0443">Lipid metabolism</keyword>
<dbReference type="GO" id="GO:0005544">
    <property type="term" value="F:calcium-dependent phospholipid binding"/>
    <property type="evidence" value="ECO:0007669"/>
    <property type="project" value="TreeGrafter"/>
</dbReference>
<name>A0A9Q0Y893_9SAUR</name>
<dbReference type="GO" id="GO:0046475">
    <property type="term" value="P:glycerophospholipid catabolic process"/>
    <property type="evidence" value="ECO:0007669"/>
    <property type="project" value="TreeGrafter"/>
</dbReference>
<dbReference type="InterPro" id="IPR041847">
    <property type="entry name" value="C2_cPLA2"/>
</dbReference>
<feature type="domain" description="C2" evidence="16">
    <location>
        <begin position="49"/>
        <end position="168"/>
    </location>
</feature>
<evidence type="ECO:0000256" key="3">
    <source>
        <dbReference type="ARBA" id="ARBA00004514"/>
    </source>
</evidence>
<dbReference type="Pfam" id="PF18695">
    <property type="entry name" value="cPLA2_C2"/>
    <property type="match status" value="1"/>
</dbReference>
<feature type="domain" description="PLA2c" evidence="17">
    <location>
        <begin position="315"/>
        <end position="864"/>
    </location>
</feature>
<dbReference type="Gene3D" id="2.60.40.150">
    <property type="entry name" value="C2 domain"/>
    <property type="match status" value="1"/>
</dbReference>
<evidence type="ECO:0000256" key="6">
    <source>
        <dbReference type="ARBA" id="ARBA00022723"/>
    </source>
</evidence>
<dbReference type="Pfam" id="PF01735">
    <property type="entry name" value="PLA2_B"/>
    <property type="match status" value="1"/>
</dbReference>
<evidence type="ECO:0000256" key="15">
    <source>
        <dbReference type="SAM" id="SignalP"/>
    </source>
</evidence>
<evidence type="ECO:0000259" key="16">
    <source>
        <dbReference type="PROSITE" id="PS50004"/>
    </source>
</evidence>
<feature type="region of interest" description="Disordered" evidence="14">
    <location>
        <begin position="37"/>
        <end position="60"/>
    </location>
</feature>
<dbReference type="Proteomes" id="UP001142489">
    <property type="component" value="Unassembled WGS sequence"/>
</dbReference>
<keyword evidence="8 13" id="KW-0106">Calcium</keyword>
<keyword evidence="11" id="KW-0472">Membrane</keyword>
<keyword evidence="7 12" id="KW-0378">Hydrolase</keyword>
<dbReference type="SMART" id="SM00022">
    <property type="entry name" value="PLAc"/>
    <property type="match status" value="1"/>
</dbReference>
<evidence type="ECO:0000256" key="8">
    <source>
        <dbReference type="ARBA" id="ARBA00022837"/>
    </source>
</evidence>
<dbReference type="InterPro" id="IPR000008">
    <property type="entry name" value="C2_dom"/>
</dbReference>
<accession>A0A9Q0Y893</accession>
<comment type="subcellular location">
    <subcellularLocation>
        <location evidence="3">Cytoplasm</location>
        <location evidence="3">Cytosol</location>
    </subcellularLocation>
    <subcellularLocation>
        <location evidence="2">Membrane</location>
        <topology evidence="2">Peripheral membrane protein</topology>
    </subcellularLocation>
</comment>
<dbReference type="CDD" id="cd04036">
    <property type="entry name" value="C2_cPLA2"/>
    <property type="match status" value="1"/>
</dbReference>
<dbReference type="AlphaFoldDB" id="A0A9Q0Y893"/>
<dbReference type="FunFam" id="2.60.40.150:FF:000030">
    <property type="entry name" value="Phospholipase A2"/>
    <property type="match status" value="1"/>
</dbReference>
<evidence type="ECO:0000313" key="18">
    <source>
        <dbReference type="EMBL" id="KAJ7344801.1"/>
    </source>
</evidence>
<organism evidence="18 19">
    <name type="scientific">Phrynocephalus forsythii</name>
    <dbReference type="NCBI Taxonomy" id="171643"/>
    <lineage>
        <taxon>Eukaryota</taxon>
        <taxon>Metazoa</taxon>
        <taxon>Chordata</taxon>
        <taxon>Craniata</taxon>
        <taxon>Vertebrata</taxon>
        <taxon>Euteleostomi</taxon>
        <taxon>Lepidosauria</taxon>
        <taxon>Squamata</taxon>
        <taxon>Bifurcata</taxon>
        <taxon>Unidentata</taxon>
        <taxon>Episquamata</taxon>
        <taxon>Toxicofera</taxon>
        <taxon>Iguania</taxon>
        <taxon>Acrodonta</taxon>
        <taxon>Agamidae</taxon>
        <taxon>Agaminae</taxon>
        <taxon>Phrynocephalus</taxon>
    </lineage>
</organism>
<evidence type="ECO:0000313" key="19">
    <source>
        <dbReference type="Proteomes" id="UP001142489"/>
    </source>
</evidence>
<dbReference type="GO" id="GO:0047498">
    <property type="term" value="F:calcium-dependent phospholipase A2 activity"/>
    <property type="evidence" value="ECO:0007669"/>
    <property type="project" value="TreeGrafter"/>
</dbReference>
<evidence type="ECO:0000256" key="4">
    <source>
        <dbReference type="ARBA" id="ARBA00013278"/>
    </source>
</evidence>
<evidence type="ECO:0000256" key="1">
    <source>
        <dbReference type="ARBA" id="ARBA00001913"/>
    </source>
</evidence>
<dbReference type="InterPro" id="IPR035892">
    <property type="entry name" value="C2_domain_sf"/>
</dbReference>
<keyword evidence="6 13" id="KW-0479">Metal-binding</keyword>
<dbReference type="PANTHER" id="PTHR10728">
    <property type="entry name" value="CYTOSOLIC PHOSPHOLIPASE A2"/>
    <property type="match status" value="1"/>
</dbReference>
<evidence type="ECO:0000259" key="17">
    <source>
        <dbReference type="PROSITE" id="PS51210"/>
    </source>
</evidence>
<dbReference type="OrthoDB" id="419768at2759"/>
<gene>
    <name evidence="18" type="ORF">JRQ81_000751</name>
</gene>
<dbReference type="FunFam" id="3.40.1090.10:FF:000002">
    <property type="entry name" value="Phospholipase A2"/>
    <property type="match status" value="1"/>
</dbReference>
<dbReference type="SMART" id="SM00239">
    <property type="entry name" value="C2"/>
    <property type="match status" value="1"/>
</dbReference>
<keyword evidence="15" id="KW-0732">Signal</keyword>
<evidence type="ECO:0000256" key="14">
    <source>
        <dbReference type="SAM" id="MobiDB-lite"/>
    </source>
</evidence>
<comment type="caution">
    <text evidence="18">The sequence shown here is derived from an EMBL/GenBank/DDBJ whole genome shotgun (WGS) entry which is preliminary data.</text>
</comment>